<reference evidence="2 3" key="1">
    <citation type="submission" date="2019-05" db="EMBL/GenBank/DDBJ databases">
        <title>Another draft genome of Portunus trituberculatus and its Hox gene families provides insights of decapod evolution.</title>
        <authorList>
            <person name="Jeong J.-H."/>
            <person name="Song I."/>
            <person name="Kim S."/>
            <person name="Choi T."/>
            <person name="Kim D."/>
            <person name="Ryu S."/>
            <person name="Kim W."/>
        </authorList>
    </citation>
    <scope>NUCLEOTIDE SEQUENCE [LARGE SCALE GENOMIC DNA]</scope>
    <source>
        <tissue evidence="2">Muscle</tissue>
    </source>
</reference>
<dbReference type="Proteomes" id="UP000324222">
    <property type="component" value="Unassembled WGS sequence"/>
</dbReference>
<evidence type="ECO:0000313" key="3">
    <source>
        <dbReference type="Proteomes" id="UP000324222"/>
    </source>
</evidence>
<proteinExistence type="predicted"/>
<evidence type="ECO:0000256" key="1">
    <source>
        <dbReference type="SAM" id="Phobius"/>
    </source>
</evidence>
<gene>
    <name evidence="2" type="ORF">E2C01_072612</name>
</gene>
<keyword evidence="3" id="KW-1185">Reference proteome</keyword>
<dbReference type="AlphaFoldDB" id="A0A5B7I311"/>
<keyword evidence="1" id="KW-0812">Transmembrane</keyword>
<accession>A0A5B7I311</accession>
<protein>
    <submittedName>
        <fullName evidence="2">Uncharacterized protein</fullName>
    </submittedName>
</protein>
<keyword evidence="1" id="KW-1133">Transmembrane helix</keyword>
<organism evidence="2 3">
    <name type="scientific">Portunus trituberculatus</name>
    <name type="common">Swimming crab</name>
    <name type="synonym">Neptunus trituberculatus</name>
    <dbReference type="NCBI Taxonomy" id="210409"/>
    <lineage>
        <taxon>Eukaryota</taxon>
        <taxon>Metazoa</taxon>
        <taxon>Ecdysozoa</taxon>
        <taxon>Arthropoda</taxon>
        <taxon>Crustacea</taxon>
        <taxon>Multicrustacea</taxon>
        <taxon>Malacostraca</taxon>
        <taxon>Eumalacostraca</taxon>
        <taxon>Eucarida</taxon>
        <taxon>Decapoda</taxon>
        <taxon>Pleocyemata</taxon>
        <taxon>Brachyura</taxon>
        <taxon>Eubrachyura</taxon>
        <taxon>Portunoidea</taxon>
        <taxon>Portunidae</taxon>
        <taxon>Portuninae</taxon>
        <taxon>Portunus</taxon>
    </lineage>
</organism>
<sequence>MGEEKRGVYVFMCVVVVVVVVVVVGDEVKPYAACTTPPQESTQGRHKYHHVSLQGTHFKALQFYHHQTIKCRSSSLVTAAPQILPSHTAECQAKSHDEYSKIKNNLNNNNFPKLTM</sequence>
<evidence type="ECO:0000313" key="2">
    <source>
        <dbReference type="EMBL" id="MPC78132.1"/>
    </source>
</evidence>
<comment type="caution">
    <text evidence="2">The sequence shown here is derived from an EMBL/GenBank/DDBJ whole genome shotgun (WGS) entry which is preliminary data.</text>
</comment>
<feature type="transmembrane region" description="Helical" evidence="1">
    <location>
        <begin position="7"/>
        <end position="25"/>
    </location>
</feature>
<name>A0A5B7I311_PORTR</name>
<keyword evidence="1" id="KW-0472">Membrane</keyword>
<dbReference type="EMBL" id="VSRR010047659">
    <property type="protein sequence ID" value="MPC78132.1"/>
    <property type="molecule type" value="Genomic_DNA"/>
</dbReference>